<evidence type="ECO:0000313" key="1">
    <source>
        <dbReference type="EMBL" id="MED6240868.1"/>
    </source>
</evidence>
<evidence type="ECO:0000313" key="2">
    <source>
        <dbReference type="Proteomes" id="UP001345963"/>
    </source>
</evidence>
<accession>A0ABU7ATJ9</accession>
<dbReference type="Proteomes" id="UP001345963">
    <property type="component" value="Unassembled WGS sequence"/>
</dbReference>
<gene>
    <name evidence="1" type="ORF">ATANTOWER_029858</name>
</gene>
<comment type="caution">
    <text evidence="1">The sequence shown here is derived from an EMBL/GenBank/DDBJ whole genome shotgun (WGS) entry which is preliminary data.</text>
</comment>
<keyword evidence="2" id="KW-1185">Reference proteome</keyword>
<dbReference type="EMBL" id="JAHUTI010027516">
    <property type="protein sequence ID" value="MED6240868.1"/>
    <property type="molecule type" value="Genomic_DNA"/>
</dbReference>
<reference evidence="1 2" key="1">
    <citation type="submission" date="2021-07" db="EMBL/GenBank/DDBJ databases">
        <authorList>
            <person name="Palmer J.M."/>
        </authorList>
    </citation>
    <scope>NUCLEOTIDE SEQUENCE [LARGE SCALE GENOMIC DNA]</scope>
    <source>
        <strain evidence="1 2">AT_MEX2019</strain>
        <tissue evidence="1">Muscle</tissue>
    </source>
</reference>
<proteinExistence type="predicted"/>
<organism evidence="1 2">
    <name type="scientific">Ataeniobius toweri</name>
    <dbReference type="NCBI Taxonomy" id="208326"/>
    <lineage>
        <taxon>Eukaryota</taxon>
        <taxon>Metazoa</taxon>
        <taxon>Chordata</taxon>
        <taxon>Craniata</taxon>
        <taxon>Vertebrata</taxon>
        <taxon>Euteleostomi</taxon>
        <taxon>Actinopterygii</taxon>
        <taxon>Neopterygii</taxon>
        <taxon>Teleostei</taxon>
        <taxon>Neoteleostei</taxon>
        <taxon>Acanthomorphata</taxon>
        <taxon>Ovalentaria</taxon>
        <taxon>Atherinomorphae</taxon>
        <taxon>Cyprinodontiformes</taxon>
        <taxon>Goodeidae</taxon>
        <taxon>Ataeniobius</taxon>
    </lineage>
</organism>
<protein>
    <submittedName>
        <fullName evidence="1">Uncharacterized protein</fullName>
    </submittedName>
</protein>
<sequence length="162" mass="18664">MGIKCPPRATTSAHLNPPENLRLDLNKKVEKQKPVLDHVLLNIGPFVRCWTPPGLPAPSAILYPRIVRYYKSQRAPRLIGRGRRRSDVTVDYVRGTGDAHHGFSRWKPRRGYHATGASLWRRNPTWTFIHSPPLANENKAHKRGTGNRKARSFQLYRSRTWI</sequence>
<name>A0ABU7ATJ9_9TELE</name>